<feature type="compositionally biased region" description="Pro residues" evidence="1">
    <location>
        <begin position="76"/>
        <end position="88"/>
    </location>
</feature>
<evidence type="ECO:0000256" key="1">
    <source>
        <dbReference type="SAM" id="MobiDB-lite"/>
    </source>
</evidence>
<accession>A0A7J8HRW2</accession>
<gene>
    <name evidence="2" type="ORF">HJG63_011136</name>
</gene>
<keyword evidence="3" id="KW-1185">Reference proteome</keyword>
<evidence type="ECO:0000313" key="3">
    <source>
        <dbReference type="Proteomes" id="UP000593571"/>
    </source>
</evidence>
<protein>
    <submittedName>
        <fullName evidence="2">Uncharacterized protein</fullName>
    </submittedName>
</protein>
<proteinExistence type="predicted"/>
<dbReference type="Proteomes" id="UP000593571">
    <property type="component" value="Unassembled WGS sequence"/>
</dbReference>
<organism evidence="2 3">
    <name type="scientific">Rousettus aegyptiacus</name>
    <name type="common">Egyptian fruit bat</name>
    <name type="synonym">Pteropus aegyptiacus</name>
    <dbReference type="NCBI Taxonomy" id="9407"/>
    <lineage>
        <taxon>Eukaryota</taxon>
        <taxon>Metazoa</taxon>
        <taxon>Chordata</taxon>
        <taxon>Craniata</taxon>
        <taxon>Vertebrata</taxon>
        <taxon>Euteleostomi</taxon>
        <taxon>Mammalia</taxon>
        <taxon>Eutheria</taxon>
        <taxon>Laurasiatheria</taxon>
        <taxon>Chiroptera</taxon>
        <taxon>Yinpterochiroptera</taxon>
        <taxon>Pteropodoidea</taxon>
        <taxon>Pteropodidae</taxon>
        <taxon>Rousettinae</taxon>
        <taxon>Rousettus</taxon>
    </lineage>
</organism>
<name>A0A7J8HRW2_ROUAE</name>
<feature type="region of interest" description="Disordered" evidence="1">
    <location>
        <begin position="65"/>
        <end position="93"/>
    </location>
</feature>
<sequence>MTAKGRCVSWWPRPFARNLGFRRAGSAGPCVDTAFLAKQNPLDSRSLGPSLPVCGWSVQERGHRCRGHLSASRPTPARPPAGPRPRPPCETGQRVCPGSWAGQSAVWAGACSGQTASRQAQTQESDVVSQGLGFRPREGQALGSVVTSESHVPPGTVLHVWSAPLSTVGERRRQVSAPHAQEGPAAQQGLPGRSLLLTPGPSWPPLEKAQASAELLPPAGAACCRCPCRPLPRPRRCL</sequence>
<dbReference type="EMBL" id="JACASE010000004">
    <property type="protein sequence ID" value="KAF6475043.1"/>
    <property type="molecule type" value="Genomic_DNA"/>
</dbReference>
<feature type="region of interest" description="Disordered" evidence="1">
    <location>
        <begin position="169"/>
        <end position="203"/>
    </location>
</feature>
<dbReference type="AlphaFoldDB" id="A0A7J8HRW2"/>
<comment type="caution">
    <text evidence="2">The sequence shown here is derived from an EMBL/GenBank/DDBJ whole genome shotgun (WGS) entry which is preliminary data.</text>
</comment>
<evidence type="ECO:0000313" key="2">
    <source>
        <dbReference type="EMBL" id="KAF6475043.1"/>
    </source>
</evidence>
<reference evidence="2 3" key="1">
    <citation type="journal article" date="2020" name="Nature">
        <title>Six reference-quality genomes reveal evolution of bat adaptations.</title>
        <authorList>
            <person name="Jebb D."/>
            <person name="Huang Z."/>
            <person name="Pippel M."/>
            <person name="Hughes G.M."/>
            <person name="Lavrichenko K."/>
            <person name="Devanna P."/>
            <person name="Winkler S."/>
            <person name="Jermiin L.S."/>
            <person name="Skirmuntt E.C."/>
            <person name="Katzourakis A."/>
            <person name="Burkitt-Gray L."/>
            <person name="Ray D.A."/>
            <person name="Sullivan K.A.M."/>
            <person name="Roscito J.G."/>
            <person name="Kirilenko B.M."/>
            <person name="Davalos L.M."/>
            <person name="Corthals A.P."/>
            <person name="Power M.L."/>
            <person name="Jones G."/>
            <person name="Ransome R.D."/>
            <person name="Dechmann D.K.N."/>
            <person name="Locatelli A.G."/>
            <person name="Puechmaille S.J."/>
            <person name="Fedrigo O."/>
            <person name="Jarvis E.D."/>
            <person name="Hiller M."/>
            <person name="Vernes S.C."/>
            <person name="Myers E.W."/>
            <person name="Teeling E.C."/>
        </authorList>
    </citation>
    <scope>NUCLEOTIDE SEQUENCE [LARGE SCALE GENOMIC DNA]</scope>
    <source>
        <strain evidence="2">MRouAeg1</strain>
        <tissue evidence="2">Muscle</tissue>
    </source>
</reference>